<gene>
    <name evidence="11" type="ORF">Ga0061068_10379</name>
</gene>
<feature type="domain" description="ABC transmembrane type-1" evidence="10">
    <location>
        <begin position="13"/>
        <end position="214"/>
    </location>
</feature>
<dbReference type="InterPro" id="IPR000515">
    <property type="entry name" value="MetI-like"/>
</dbReference>
<evidence type="ECO:0000256" key="1">
    <source>
        <dbReference type="ARBA" id="ARBA00004429"/>
    </source>
</evidence>
<name>A0A0K6IT66_9PROT</name>
<dbReference type="Proteomes" id="UP000182108">
    <property type="component" value="Unassembled WGS sequence"/>
</dbReference>
<reference evidence="12" key="1">
    <citation type="submission" date="2015-08" db="EMBL/GenBank/DDBJ databases">
        <authorList>
            <person name="Babu N.S."/>
            <person name="Beckwith C.J."/>
            <person name="Beseler K.G."/>
            <person name="Brison A."/>
            <person name="Carone J.V."/>
            <person name="Caskin T.P."/>
            <person name="Diamond M."/>
            <person name="Durham M.E."/>
            <person name="Foxe J.M."/>
            <person name="Go M."/>
            <person name="Henderson B.A."/>
            <person name="Jones I.B."/>
            <person name="McGettigan J.A."/>
            <person name="Micheletti S.J."/>
            <person name="Nasrallah M.E."/>
            <person name="Ortiz D."/>
            <person name="Piller C.R."/>
            <person name="Privatt S.R."/>
            <person name="Schneider S.L."/>
            <person name="Sharp S."/>
            <person name="Smith T.C."/>
            <person name="Stanton J.D."/>
            <person name="Ullery H.E."/>
            <person name="Wilson R.J."/>
            <person name="Serrano M.G."/>
            <person name="Buck G."/>
            <person name="Lee V."/>
            <person name="Wang Y."/>
            <person name="Carvalho R."/>
            <person name="Voegtly L."/>
            <person name="Shi R."/>
            <person name="Duckworth R."/>
            <person name="Johnson A."/>
            <person name="Loviza R."/>
            <person name="Walstead R."/>
            <person name="Shah Z."/>
            <person name="Kiflezghi M."/>
            <person name="Wade K."/>
            <person name="Ball S.L."/>
            <person name="Bradley K.W."/>
            <person name="Asai D.J."/>
            <person name="Bowman C.A."/>
            <person name="Russell D.A."/>
            <person name="Pope W.H."/>
            <person name="Jacobs-Sera D."/>
            <person name="Hendrix R.W."/>
            <person name="Hatfull G.F."/>
        </authorList>
    </citation>
    <scope>NUCLEOTIDE SEQUENCE [LARGE SCALE GENOMIC DNA]</scope>
    <source>
        <strain evidence="12">JCM 19170</strain>
    </source>
</reference>
<dbReference type="GO" id="GO:0043190">
    <property type="term" value="C:ATP-binding cassette (ABC) transporter complex"/>
    <property type="evidence" value="ECO:0007669"/>
    <property type="project" value="InterPro"/>
</dbReference>
<dbReference type="InterPro" id="IPR010065">
    <property type="entry name" value="AA_ABC_transptr_permease_3TM"/>
</dbReference>
<evidence type="ECO:0000256" key="6">
    <source>
        <dbReference type="ARBA" id="ARBA00022692"/>
    </source>
</evidence>
<keyword evidence="4" id="KW-1003">Cell membrane</keyword>
<dbReference type="SUPFAM" id="SSF161098">
    <property type="entry name" value="MetI-like"/>
    <property type="match status" value="1"/>
</dbReference>
<feature type="transmembrane region" description="Helical" evidence="9">
    <location>
        <begin position="91"/>
        <end position="109"/>
    </location>
</feature>
<keyword evidence="5" id="KW-0997">Cell inner membrane</keyword>
<evidence type="ECO:0000313" key="12">
    <source>
        <dbReference type="Proteomes" id="UP000182108"/>
    </source>
</evidence>
<dbReference type="PANTHER" id="PTHR30133">
    <property type="entry name" value="CATIONIC AMINO ACID TRANSPORTER, MEMBRANE COMPONENT"/>
    <property type="match status" value="1"/>
</dbReference>
<dbReference type="PROSITE" id="PS50928">
    <property type="entry name" value="ABC_TM1"/>
    <property type="match status" value="1"/>
</dbReference>
<accession>A0A0K6IT66</accession>
<dbReference type="PANTHER" id="PTHR30133:SF4">
    <property type="entry name" value="ARGININE_ORNITHINE TRANSPORT PROTEIN AOTQ"/>
    <property type="match status" value="1"/>
</dbReference>
<evidence type="ECO:0000256" key="3">
    <source>
        <dbReference type="ARBA" id="ARBA00022448"/>
    </source>
</evidence>
<comment type="similarity">
    <text evidence="2">Belongs to the binding-protein-dependent transport system permease family. HisMQ subfamily.</text>
</comment>
<feature type="transmembrane region" description="Helical" evidence="9">
    <location>
        <begin position="12"/>
        <end position="33"/>
    </location>
</feature>
<keyword evidence="12" id="KW-1185">Reference proteome</keyword>
<keyword evidence="6 9" id="KW-0812">Transmembrane</keyword>
<proteinExistence type="inferred from homology"/>
<protein>
    <submittedName>
        <fullName evidence="11">Amine acid ABC transporter, permease protein, 3-TM region, His/Glu/Gln/Arg/opine family</fullName>
    </submittedName>
</protein>
<dbReference type="GO" id="GO:0022857">
    <property type="term" value="F:transmembrane transporter activity"/>
    <property type="evidence" value="ECO:0007669"/>
    <property type="project" value="InterPro"/>
</dbReference>
<evidence type="ECO:0000256" key="7">
    <source>
        <dbReference type="ARBA" id="ARBA00022989"/>
    </source>
</evidence>
<evidence type="ECO:0000256" key="9">
    <source>
        <dbReference type="RuleBase" id="RU363032"/>
    </source>
</evidence>
<comment type="subcellular location">
    <subcellularLocation>
        <location evidence="1">Cell inner membrane</location>
        <topology evidence="1">Multi-pass membrane protein</topology>
    </subcellularLocation>
    <subcellularLocation>
        <location evidence="9">Cell membrane</location>
        <topology evidence="9">Multi-pass membrane protein</topology>
    </subcellularLocation>
</comment>
<feature type="transmembrane region" description="Helical" evidence="9">
    <location>
        <begin position="150"/>
        <end position="174"/>
    </location>
</feature>
<keyword evidence="7 9" id="KW-1133">Transmembrane helix</keyword>
<keyword evidence="8 9" id="KW-0472">Membrane</keyword>
<organism evidence="11 12">
    <name type="scientific">Tepidiphilus thermophilus</name>
    <dbReference type="NCBI Taxonomy" id="876478"/>
    <lineage>
        <taxon>Bacteria</taxon>
        <taxon>Pseudomonadati</taxon>
        <taxon>Pseudomonadota</taxon>
        <taxon>Hydrogenophilia</taxon>
        <taxon>Hydrogenophilales</taxon>
        <taxon>Hydrogenophilaceae</taxon>
        <taxon>Tepidiphilus</taxon>
    </lineage>
</organism>
<dbReference type="AlphaFoldDB" id="A0A0K6IT66"/>
<dbReference type="EMBL" id="CYHH01000003">
    <property type="protein sequence ID" value="CUB06293.1"/>
    <property type="molecule type" value="Genomic_DNA"/>
</dbReference>
<sequence>MSGGYWLTIVEGSWLTLHLALGSMALAVALGLAGAGARLSPLRPLAWLGEAYATVIRGIPDLVMILLVYFGGQDLVNRAAALVGHEDYIDIDPFAAGVATLGFIFGAYLSETFRGAFLSIPKGQVEAGFAYGMSRWQVFRRILWPETVRLSIPGIANNWLVLIKSTALVSVLGLPDMMFHAKQAGDATRQPFTYLLLAGALYLAITSVSLLALRVIEKRFSLGVREVQL</sequence>
<keyword evidence="3 9" id="KW-0813">Transport</keyword>
<dbReference type="Gene3D" id="1.10.3720.10">
    <property type="entry name" value="MetI-like"/>
    <property type="match status" value="1"/>
</dbReference>
<feature type="transmembrane region" description="Helical" evidence="9">
    <location>
        <begin position="45"/>
        <end position="71"/>
    </location>
</feature>
<evidence type="ECO:0000259" key="10">
    <source>
        <dbReference type="PROSITE" id="PS50928"/>
    </source>
</evidence>
<evidence type="ECO:0000256" key="8">
    <source>
        <dbReference type="ARBA" id="ARBA00023136"/>
    </source>
</evidence>
<evidence type="ECO:0000256" key="4">
    <source>
        <dbReference type="ARBA" id="ARBA00022475"/>
    </source>
</evidence>
<evidence type="ECO:0000313" key="11">
    <source>
        <dbReference type="EMBL" id="CUB06293.1"/>
    </source>
</evidence>
<dbReference type="Pfam" id="PF00528">
    <property type="entry name" value="BPD_transp_1"/>
    <property type="match status" value="1"/>
</dbReference>
<evidence type="ECO:0000256" key="2">
    <source>
        <dbReference type="ARBA" id="ARBA00010072"/>
    </source>
</evidence>
<dbReference type="InterPro" id="IPR035906">
    <property type="entry name" value="MetI-like_sf"/>
</dbReference>
<dbReference type="CDD" id="cd06261">
    <property type="entry name" value="TM_PBP2"/>
    <property type="match status" value="1"/>
</dbReference>
<evidence type="ECO:0000256" key="5">
    <source>
        <dbReference type="ARBA" id="ARBA00022519"/>
    </source>
</evidence>
<feature type="transmembrane region" description="Helical" evidence="9">
    <location>
        <begin position="194"/>
        <end position="216"/>
    </location>
</feature>
<dbReference type="OrthoDB" id="9815029at2"/>
<dbReference type="NCBIfam" id="TIGR01726">
    <property type="entry name" value="HEQRo_perm_3TM"/>
    <property type="match status" value="1"/>
</dbReference>
<dbReference type="InterPro" id="IPR051613">
    <property type="entry name" value="ABC_transp_permease_HisMQ"/>
</dbReference>
<dbReference type="RefSeq" id="WP_055423054.1">
    <property type="nucleotide sequence ID" value="NZ_CYHH01000003.1"/>
</dbReference>